<evidence type="ECO:0000313" key="5">
    <source>
        <dbReference type="Proteomes" id="UP000241818"/>
    </source>
</evidence>
<dbReference type="Gene3D" id="4.10.240.10">
    <property type="entry name" value="Zn(2)-C6 fungal-type DNA-binding domain"/>
    <property type="match status" value="1"/>
</dbReference>
<evidence type="ECO:0000256" key="1">
    <source>
        <dbReference type="ARBA" id="ARBA00023242"/>
    </source>
</evidence>
<dbReference type="InterPro" id="IPR001138">
    <property type="entry name" value="Zn2Cys6_DnaBD"/>
</dbReference>
<gene>
    <name evidence="4" type="ORF">M430DRAFT_116238</name>
</gene>
<dbReference type="AlphaFoldDB" id="A0A2T3B7D0"/>
<dbReference type="GeneID" id="36569708"/>
<dbReference type="Pfam" id="PF00172">
    <property type="entry name" value="Zn_clus"/>
    <property type="match status" value="1"/>
</dbReference>
<dbReference type="InParanoid" id="A0A2T3B7D0"/>
<dbReference type="RefSeq" id="XP_024722793.1">
    <property type="nucleotide sequence ID" value="XM_024861627.1"/>
</dbReference>
<dbReference type="GO" id="GO:0008270">
    <property type="term" value="F:zinc ion binding"/>
    <property type="evidence" value="ECO:0007669"/>
    <property type="project" value="InterPro"/>
</dbReference>
<feature type="domain" description="Zn(2)-C6 fungal-type" evidence="3">
    <location>
        <begin position="31"/>
        <end position="61"/>
    </location>
</feature>
<dbReference type="EMBL" id="KZ679008">
    <property type="protein sequence ID" value="PSS22747.1"/>
    <property type="molecule type" value="Genomic_DNA"/>
</dbReference>
<dbReference type="SMART" id="SM00066">
    <property type="entry name" value="GAL4"/>
    <property type="match status" value="1"/>
</dbReference>
<dbReference type="PROSITE" id="PS00463">
    <property type="entry name" value="ZN2_CY6_FUNGAL_1"/>
    <property type="match status" value="1"/>
</dbReference>
<dbReference type="CDD" id="cd00067">
    <property type="entry name" value="GAL4"/>
    <property type="match status" value="1"/>
</dbReference>
<feature type="compositionally biased region" description="Basic residues" evidence="2">
    <location>
        <begin position="20"/>
        <end position="29"/>
    </location>
</feature>
<evidence type="ECO:0000256" key="2">
    <source>
        <dbReference type="SAM" id="MobiDB-lite"/>
    </source>
</evidence>
<dbReference type="Proteomes" id="UP000241818">
    <property type="component" value="Unassembled WGS sequence"/>
</dbReference>
<evidence type="ECO:0000259" key="3">
    <source>
        <dbReference type="PROSITE" id="PS50048"/>
    </source>
</evidence>
<feature type="region of interest" description="Disordered" evidence="2">
    <location>
        <begin position="1"/>
        <end position="29"/>
    </location>
</feature>
<dbReference type="PROSITE" id="PS50048">
    <property type="entry name" value="ZN2_CY6_FUNGAL_2"/>
    <property type="match status" value="1"/>
</dbReference>
<dbReference type="InterPro" id="IPR036864">
    <property type="entry name" value="Zn2-C6_fun-type_DNA-bd_sf"/>
</dbReference>
<accession>A0A2T3B7D0</accession>
<keyword evidence="1" id="KW-0539">Nucleus</keyword>
<dbReference type="InterPro" id="IPR053157">
    <property type="entry name" value="Sterol_Uptake_Regulator"/>
</dbReference>
<name>A0A2T3B7D0_AMORE</name>
<dbReference type="SUPFAM" id="SSF57701">
    <property type="entry name" value="Zn2/Cys6 DNA-binding domain"/>
    <property type="match status" value="1"/>
</dbReference>
<dbReference type="GO" id="GO:0001228">
    <property type="term" value="F:DNA-binding transcription activator activity, RNA polymerase II-specific"/>
    <property type="evidence" value="ECO:0007669"/>
    <property type="project" value="TreeGrafter"/>
</dbReference>
<dbReference type="PANTHER" id="PTHR47784">
    <property type="entry name" value="STEROL UPTAKE CONTROL PROTEIN 2"/>
    <property type="match status" value="1"/>
</dbReference>
<proteinExistence type="predicted"/>
<keyword evidence="5" id="KW-1185">Reference proteome</keyword>
<dbReference type="PANTHER" id="PTHR47784:SF9">
    <property type="entry name" value="ZN(II)2CYS6 TRANSCRIPTION FACTOR (EUROFUNG)"/>
    <property type="match status" value="1"/>
</dbReference>
<evidence type="ECO:0000313" key="4">
    <source>
        <dbReference type="EMBL" id="PSS22747.1"/>
    </source>
</evidence>
<sequence>MTVPPQNKNSREESSEPGQRKRRAHQKSRRGCRNCKLRRVKCDETRPQCQKCISFHVSCNYDDPQAPDLQTSFGGTVMMIGTIRKNAAPPPAPRQRLLPANVDEVPRCLDPGLPCVADDYSRIQLDRESRSRLSRFCMRTVLSIGTPQGGIIFQRVYLELACGHPYLMHAIQTLTALHDRQLSPSPTSRLSSIALYHLTRAAALLNAKLSAPLQDADRDALWATAALLGIAACSWLEASRADEAWPLTPRSPSDLDWIRMTENKAAVRQLTDPTRPESLFYSMAHAIATPAGGTPIPRQFAILCGLREEEETETNQDEKNPYYEVLRALAPLLTIECTRDTILPFLSFIGHLPAAFKRLLEERDARALLLLAYWYAKVGNAVWWLERRTMLEGMAICVYLERYHGDDGAIMELLAYPRMRCGLAGERSRDGDFVS</sequence>
<dbReference type="OrthoDB" id="416217at2759"/>
<protein>
    <recommendedName>
        <fullName evidence="3">Zn(2)-C6 fungal-type domain-containing protein</fullName>
    </recommendedName>
</protein>
<dbReference type="STRING" id="857342.A0A2T3B7D0"/>
<reference evidence="4 5" key="1">
    <citation type="journal article" date="2018" name="New Phytol.">
        <title>Comparative genomics and transcriptomics depict ericoid mycorrhizal fungi as versatile saprotrophs and plant mutualists.</title>
        <authorList>
            <person name="Martino E."/>
            <person name="Morin E."/>
            <person name="Grelet G.A."/>
            <person name="Kuo A."/>
            <person name="Kohler A."/>
            <person name="Daghino S."/>
            <person name="Barry K.W."/>
            <person name="Cichocki N."/>
            <person name="Clum A."/>
            <person name="Dockter R.B."/>
            <person name="Hainaut M."/>
            <person name="Kuo R.C."/>
            <person name="LaButti K."/>
            <person name="Lindahl B.D."/>
            <person name="Lindquist E.A."/>
            <person name="Lipzen A."/>
            <person name="Khouja H.R."/>
            <person name="Magnuson J."/>
            <person name="Murat C."/>
            <person name="Ohm R.A."/>
            <person name="Singer S.W."/>
            <person name="Spatafora J.W."/>
            <person name="Wang M."/>
            <person name="Veneault-Fourrey C."/>
            <person name="Henrissat B."/>
            <person name="Grigoriev I.V."/>
            <person name="Martin F.M."/>
            <person name="Perotto S."/>
        </authorList>
    </citation>
    <scope>NUCLEOTIDE SEQUENCE [LARGE SCALE GENOMIC DNA]</scope>
    <source>
        <strain evidence="4 5">ATCC 22711</strain>
    </source>
</reference>
<organism evidence="4 5">
    <name type="scientific">Amorphotheca resinae ATCC 22711</name>
    <dbReference type="NCBI Taxonomy" id="857342"/>
    <lineage>
        <taxon>Eukaryota</taxon>
        <taxon>Fungi</taxon>
        <taxon>Dikarya</taxon>
        <taxon>Ascomycota</taxon>
        <taxon>Pezizomycotina</taxon>
        <taxon>Leotiomycetes</taxon>
        <taxon>Helotiales</taxon>
        <taxon>Amorphothecaceae</taxon>
        <taxon>Amorphotheca</taxon>
    </lineage>
</organism>